<protein>
    <submittedName>
        <fullName evidence="3">Uncharacterized protein</fullName>
    </submittedName>
</protein>
<feature type="region of interest" description="Disordered" evidence="1">
    <location>
        <begin position="56"/>
        <end position="105"/>
    </location>
</feature>
<feature type="compositionally biased region" description="Polar residues" evidence="1">
    <location>
        <begin position="1"/>
        <end position="14"/>
    </location>
</feature>
<evidence type="ECO:0000313" key="4">
    <source>
        <dbReference type="Proteomes" id="UP000274327"/>
    </source>
</evidence>
<reference evidence="3 4" key="1">
    <citation type="submission" date="2018-07" db="EMBL/GenBank/DDBJ databases">
        <title>Brachybacteriurn paraconglorneratum KCTC 9916.</title>
        <authorList>
            <person name="Li Y."/>
        </authorList>
    </citation>
    <scope>NUCLEOTIDE SEQUENCE [LARGE SCALE GENOMIC DNA]</scope>
    <source>
        <strain evidence="3 4">KCTC 9916</strain>
    </source>
</reference>
<dbReference type="EMBL" id="QOCI01000001">
    <property type="protein sequence ID" value="RRR20341.1"/>
    <property type="molecule type" value="Genomic_DNA"/>
</dbReference>
<keyword evidence="4" id="KW-1185">Reference proteome</keyword>
<keyword evidence="2" id="KW-0812">Transmembrane</keyword>
<name>A0A426SQ05_9MICO</name>
<feature type="transmembrane region" description="Helical" evidence="2">
    <location>
        <begin position="25"/>
        <end position="49"/>
    </location>
</feature>
<gene>
    <name evidence="3" type="ORF">DS079_02805</name>
</gene>
<comment type="caution">
    <text evidence="3">The sequence shown here is derived from an EMBL/GenBank/DDBJ whole genome shotgun (WGS) entry which is preliminary data.</text>
</comment>
<keyword evidence="2" id="KW-1133">Transmembrane helix</keyword>
<sequence length="265" mass="27288">MHTGPQFTSTQPSTPGGGGGRATPLLIGGIAFAAVFLLIVGGTIGYLVLRGNGGDPASGGTTPATDPSSASASASATPTGEVEEERCWQPETMERAGDNPSGKLRGGGLQFIPPAVYDQRQTPRGVAYVNDAQGAYAQVEDGWYSGMFVGAVEWQPGIEYPGNEVASEKIVACYFAASIWGDTEGRTLDDQVTEPVTIAGLPGYRTTATVNFAKAPMEKTSATSLTVIVLDTPQGPSVFMLETAVGVAEHEEAAAEALESLTGVA</sequence>
<feature type="compositionally biased region" description="Low complexity" evidence="1">
    <location>
        <begin position="61"/>
        <end position="79"/>
    </location>
</feature>
<proteinExistence type="predicted"/>
<feature type="region of interest" description="Disordered" evidence="1">
    <location>
        <begin position="1"/>
        <end position="20"/>
    </location>
</feature>
<feature type="compositionally biased region" description="Basic and acidic residues" evidence="1">
    <location>
        <begin position="85"/>
        <end position="97"/>
    </location>
</feature>
<evidence type="ECO:0000256" key="1">
    <source>
        <dbReference type="SAM" id="MobiDB-lite"/>
    </source>
</evidence>
<dbReference type="GeneID" id="78119958"/>
<dbReference type="RefSeq" id="WP_126984719.1">
    <property type="nucleotide sequence ID" value="NZ_ML133851.1"/>
</dbReference>
<evidence type="ECO:0000256" key="2">
    <source>
        <dbReference type="SAM" id="Phobius"/>
    </source>
</evidence>
<dbReference type="AlphaFoldDB" id="A0A426SQ05"/>
<accession>A0A426SQ05</accession>
<evidence type="ECO:0000313" key="3">
    <source>
        <dbReference type="EMBL" id="RRR20341.1"/>
    </source>
</evidence>
<dbReference type="Proteomes" id="UP000274327">
    <property type="component" value="Unassembled WGS sequence"/>
</dbReference>
<keyword evidence="2" id="KW-0472">Membrane</keyword>
<organism evidence="3 4">
    <name type="scientific">Brachybacterium paraconglomeratum</name>
    <dbReference type="NCBI Taxonomy" id="173362"/>
    <lineage>
        <taxon>Bacteria</taxon>
        <taxon>Bacillati</taxon>
        <taxon>Actinomycetota</taxon>
        <taxon>Actinomycetes</taxon>
        <taxon>Micrococcales</taxon>
        <taxon>Dermabacteraceae</taxon>
        <taxon>Brachybacterium</taxon>
    </lineage>
</organism>